<dbReference type="HOGENOM" id="CLU_021467_1_0_6"/>
<dbReference type="SUPFAM" id="SSF56112">
    <property type="entry name" value="Protein kinase-like (PK-like)"/>
    <property type="match status" value="1"/>
</dbReference>
<dbReference type="InterPro" id="IPR011009">
    <property type="entry name" value="Kinase-like_dom_sf"/>
</dbReference>
<dbReference type="Gene3D" id="3.90.1200.10">
    <property type="match status" value="1"/>
</dbReference>
<proteinExistence type="predicted"/>
<dbReference type="RefSeq" id="WP_015485777.1">
    <property type="nucleotide sequence ID" value="NC_020888.1"/>
</dbReference>
<gene>
    <name evidence="2" type="ORF">TOL_0602</name>
</gene>
<dbReference type="GeneID" id="79175577"/>
<dbReference type="eggNOG" id="COG3178">
    <property type="taxonomic scope" value="Bacteria"/>
</dbReference>
<dbReference type="InterPro" id="IPR002575">
    <property type="entry name" value="Aminoglycoside_PTrfase"/>
</dbReference>
<name>M5DME9_9GAMM</name>
<dbReference type="PATRIC" id="fig|1298593.3.peg.575"/>
<dbReference type="STRING" id="187493.CN03_15045"/>
<protein>
    <submittedName>
        <fullName evidence="2">Aminoglycoside phosphotransferase</fullName>
    </submittedName>
</protein>
<dbReference type="Proteomes" id="UP000011866">
    <property type="component" value="Chromosome"/>
</dbReference>
<dbReference type="AlphaFoldDB" id="M5DME9"/>
<dbReference type="GO" id="GO:0016740">
    <property type="term" value="F:transferase activity"/>
    <property type="evidence" value="ECO:0007669"/>
    <property type="project" value="UniProtKB-KW"/>
</dbReference>
<dbReference type="Pfam" id="PF01636">
    <property type="entry name" value="APH"/>
    <property type="match status" value="1"/>
</dbReference>
<organism evidence="2 3">
    <name type="scientific">Thalassolituus oleivorans MIL-1</name>
    <dbReference type="NCBI Taxonomy" id="1298593"/>
    <lineage>
        <taxon>Bacteria</taxon>
        <taxon>Pseudomonadati</taxon>
        <taxon>Pseudomonadota</taxon>
        <taxon>Gammaproteobacteria</taxon>
        <taxon>Oceanospirillales</taxon>
        <taxon>Oceanospirillaceae</taxon>
        <taxon>Thalassolituus</taxon>
    </lineage>
</organism>
<accession>M5DME9</accession>
<reference evidence="2 3" key="1">
    <citation type="journal article" date="2013" name="Genome Announc.">
        <title>Genome Sequence of Thalassolituus oleivorans MIL-1 (DSM 14913T).</title>
        <authorList>
            <person name="Golyshin P.N."/>
            <person name="Werner J."/>
            <person name="Chernikova T.N."/>
            <person name="Tran H."/>
            <person name="Ferrer M."/>
            <person name="Yakimov M.M."/>
            <person name="Teeling H."/>
            <person name="Golyshina O.V."/>
        </authorList>
    </citation>
    <scope>NUCLEOTIDE SEQUENCE [LARGE SCALE GENOMIC DNA]</scope>
    <source>
        <strain evidence="2 3">MIL-1</strain>
    </source>
</reference>
<keyword evidence="3" id="KW-1185">Reference proteome</keyword>
<evidence type="ECO:0000313" key="2">
    <source>
        <dbReference type="EMBL" id="CCU71040.1"/>
    </source>
</evidence>
<dbReference type="KEGG" id="tol:TOL_0602"/>
<evidence type="ECO:0000313" key="3">
    <source>
        <dbReference type="Proteomes" id="UP000011866"/>
    </source>
</evidence>
<dbReference type="Gene3D" id="3.30.200.20">
    <property type="entry name" value="Phosphorylase Kinase, domain 1"/>
    <property type="match status" value="1"/>
</dbReference>
<sequence>MDQRRDALAHWATAIIRQQTGFEIPAELEMVSGDASFRRYFRLRWLDHSWIAVDAPADKEDNPRFVRIAEDWFKRGVHVPKVIAHDFVQGFMLLQDFGDQILWPVLHSEEANRTSVLHHYQQAIDELLRIQALSCTQLPPYDNALLLQEMALFPDWLCDQQLAMALTADERKLLDDAFAYLAELALAQPIVTVHRDYHSRNLMLDSDQRIAVIDFQDAVAGPATYDLVSLLRDCYVRWPAEWVDELASYYWQHARRLGIWHSDWSDFRQAFDAMGLQRHLKAAGIFARLNLRDGKNGYLASIPNTCQYLLDVSAHDPHLVPFHQWLVMRFMPALEQFELGCSES</sequence>
<evidence type="ECO:0000259" key="1">
    <source>
        <dbReference type="Pfam" id="PF01636"/>
    </source>
</evidence>
<feature type="domain" description="Aminoglycoside phosphotransferase" evidence="1">
    <location>
        <begin position="30"/>
        <end position="252"/>
    </location>
</feature>
<dbReference type="EMBL" id="HF680312">
    <property type="protein sequence ID" value="CCU71040.1"/>
    <property type="molecule type" value="Genomic_DNA"/>
</dbReference>
<keyword evidence="2" id="KW-0808">Transferase</keyword>